<dbReference type="Proteomes" id="UP000195953">
    <property type="component" value="Chromosome 1"/>
</dbReference>
<accession>A0A1Y6HAT7</accession>
<dbReference type="EMBL" id="LT853882">
    <property type="protein sequence ID" value="SMR00625.1"/>
    <property type="molecule type" value="Genomic_DNA"/>
</dbReference>
<dbReference type="Proteomes" id="UP000195877">
    <property type="component" value="Chromosome 1"/>
</dbReference>
<keyword evidence="2" id="KW-1133">Transmembrane helix</keyword>
<evidence type="ECO:0000313" key="3">
    <source>
        <dbReference type="EMBL" id="SMR00625.1"/>
    </source>
</evidence>
<feature type="region of interest" description="Disordered" evidence="1">
    <location>
        <begin position="83"/>
        <end position="105"/>
    </location>
</feature>
<dbReference type="InterPro" id="IPR007690">
    <property type="entry name" value="T2SS_GspM"/>
</dbReference>
<dbReference type="Pfam" id="PF04612">
    <property type="entry name" value="T2SSM"/>
    <property type="match status" value="1"/>
</dbReference>
<reference evidence="3 5" key="2">
    <citation type="submission" date="2017-05" db="EMBL/GenBank/DDBJ databases">
        <authorList>
            <person name="Blom J."/>
        </authorList>
    </citation>
    <scope>NUCLEOTIDE SEQUENCE [LARGE SCALE GENOMIC DNA]</scope>
    <source>
        <strain evidence="3">PD885</strain>
    </source>
</reference>
<evidence type="ECO:0000313" key="5">
    <source>
        <dbReference type="Proteomes" id="UP000195877"/>
    </source>
</evidence>
<evidence type="ECO:0000313" key="6">
    <source>
        <dbReference type="Proteomes" id="UP000195953"/>
    </source>
</evidence>
<reference evidence="4 6" key="1">
    <citation type="submission" date="2017-05" db="EMBL/GenBank/DDBJ databases">
        <authorList>
            <person name="Song R."/>
            <person name="Chenine A.L."/>
            <person name="Ruprecht R.M."/>
        </authorList>
    </citation>
    <scope>NUCLEOTIDE SEQUENCE [LARGE SCALE GENOMIC DNA]</scope>
    <source>
        <strain evidence="4">PD5205</strain>
    </source>
</reference>
<name>A0A1Y6HAT7_9XANT</name>
<evidence type="ECO:0000256" key="2">
    <source>
        <dbReference type="SAM" id="Phobius"/>
    </source>
</evidence>
<sequence length="105" mass="12076">MSNQQQRMHAWWQTRAPRARIMLKAMLAAVAAVVAWYAVVVPSRHWRSSAQARDDIAAETLLDARGVQRNRAVAVGRGCARSHHAAYTRGRHRHHQPRPWSHRWA</sequence>
<keyword evidence="5" id="KW-1185">Reference proteome</keyword>
<organism evidence="4 6">
    <name type="scientific">Xanthomonas fragariae</name>
    <dbReference type="NCBI Taxonomy" id="48664"/>
    <lineage>
        <taxon>Bacteria</taxon>
        <taxon>Pseudomonadati</taxon>
        <taxon>Pseudomonadota</taxon>
        <taxon>Gammaproteobacteria</taxon>
        <taxon>Lysobacterales</taxon>
        <taxon>Lysobacteraceae</taxon>
        <taxon>Xanthomonas</taxon>
    </lineage>
</organism>
<proteinExistence type="predicted"/>
<dbReference type="GO" id="GO:0015628">
    <property type="term" value="P:protein secretion by the type II secretion system"/>
    <property type="evidence" value="ECO:0007669"/>
    <property type="project" value="InterPro"/>
</dbReference>
<gene>
    <name evidence="4" type="ORF">PD5205_00605</name>
    <name evidence="3" type="ORF">PD885_03404</name>
</gene>
<dbReference type="GO" id="GO:0015627">
    <property type="term" value="C:type II protein secretion system complex"/>
    <property type="evidence" value="ECO:0007669"/>
    <property type="project" value="InterPro"/>
</dbReference>
<protein>
    <submittedName>
        <fullName evidence="3">General secretion pathway, M protein</fullName>
    </submittedName>
    <submittedName>
        <fullName evidence="4">Type II secretion system protein M</fullName>
    </submittedName>
</protein>
<dbReference type="AlphaFoldDB" id="A0A1Y6HAT7"/>
<dbReference type="EMBL" id="LT853885">
    <property type="protein sequence ID" value="SMR01925.1"/>
    <property type="molecule type" value="Genomic_DNA"/>
</dbReference>
<evidence type="ECO:0000256" key="1">
    <source>
        <dbReference type="SAM" id="MobiDB-lite"/>
    </source>
</evidence>
<keyword evidence="2" id="KW-0472">Membrane</keyword>
<evidence type="ECO:0000313" key="4">
    <source>
        <dbReference type="EMBL" id="SMR01925.1"/>
    </source>
</evidence>
<feature type="transmembrane region" description="Helical" evidence="2">
    <location>
        <begin position="21"/>
        <end position="39"/>
    </location>
</feature>
<keyword evidence="2" id="KW-0812">Transmembrane</keyword>